<feature type="transmembrane region" description="Helical" evidence="4">
    <location>
        <begin position="221"/>
        <end position="248"/>
    </location>
</feature>
<dbReference type="PANTHER" id="PTHR33365">
    <property type="entry name" value="YALI0B05434P"/>
    <property type="match status" value="1"/>
</dbReference>
<keyword evidence="4" id="KW-1133">Transmembrane helix</keyword>
<evidence type="ECO:0000256" key="4">
    <source>
        <dbReference type="SAM" id="Phobius"/>
    </source>
</evidence>
<comment type="similarity">
    <text evidence="3">Belongs to the ustYa family.</text>
</comment>
<dbReference type="GO" id="GO:0043386">
    <property type="term" value="P:mycotoxin biosynthetic process"/>
    <property type="evidence" value="ECO:0007669"/>
    <property type="project" value="InterPro"/>
</dbReference>
<dbReference type="InterPro" id="IPR021765">
    <property type="entry name" value="UstYa-like"/>
</dbReference>
<dbReference type="EMBL" id="JAPEVG010000051">
    <property type="protein sequence ID" value="KAJ8489259.1"/>
    <property type="molecule type" value="Genomic_DNA"/>
</dbReference>
<keyword evidence="4" id="KW-0472">Membrane</keyword>
<evidence type="ECO:0000313" key="6">
    <source>
        <dbReference type="Proteomes" id="UP001215151"/>
    </source>
</evidence>
<keyword evidence="4" id="KW-0812">Transmembrane</keyword>
<name>A0AAD7XG03_9APHY</name>
<evidence type="ECO:0000313" key="5">
    <source>
        <dbReference type="EMBL" id="KAJ8489259.1"/>
    </source>
</evidence>
<protein>
    <recommendedName>
        <fullName evidence="7">Oxidase ustYa</fullName>
    </recommendedName>
</protein>
<evidence type="ECO:0000256" key="2">
    <source>
        <dbReference type="ARBA" id="ARBA00023002"/>
    </source>
</evidence>
<evidence type="ECO:0008006" key="7">
    <source>
        <dbReference type="Google" id="ProtNLM"/>
    </source>
</evidence>
<gene>
    <name evidence="5" type="ORF">ONZ51_g3029</name>
</gene>
<dbReference type="Pfam" id="PF11807">
    <property type="entry name" value="UstYa"/>
    <property type="match status" value="1"/>
</dbReference>
<accession>A0AAD7XG03</accession>
<comment type="caution">
    <text evidence="5">The sequence shown here is derived from an EMBL/GenBank/DDBJ whole genome shotgun (WGS) entry which is preliminary data.</text>
</comment>
<dbReference type="AlphaFoldDB" id="A0AAD7XG03"/>
<organism evidence="5 6">
    <name type="scientific">Trametes cubensis</name>
    <dbReference type="NCBI Taxonomy" id="1111947"/>
    <lineage>
        <taxon>Eukaryota</taxon>
        <taxon>Fungi</taxon>
        <taxon>Dikarya</taxon>
        <taxon>Basidiomycota</taxon>
        <taxon>Agaricomycotina</taxon>
        <taxon>Agaricomycetes</taxon>
        <taxon>Polyporales</taxon>
        <taxon>Polyporaceae</taxon>
        <taxon>Trametes</taxon>
    </lineage>
</organism>
<dbReference type="GO" id="GO:0016491">
    <property type="term" value="F:oxidoreductase activity"/>
    <property type="evidence" value="ECO:0007669"/>
    <property type="project" value="UniProtKB-KW"/>
</dbReference>
<dbReference type="PANTHER" id="PTHR33365:SF11">
    <property type="entry name" value="TAT PATHWAY SIGNAL SEQUENCE"/>
    <property type="match status" value="1"/>
</dbReference>
<keyword evidence="2" id="KW-0560">Oxidoreductase</keyword>
<sequence>MRIIYHNILLVALTLLAAINIFVTVWFAVNGRACTDDSELHHTFVGDDFPEIWPLPPTPNVALVVEDPVRYSIGGLDAREEWAASTPKGFGYIRLGPEHRAFAVSMYHQLHCLRLIRSGLAGDHSDATMVHFGHCLNYLRQLILCNADLTLEPYDVLDRDFAVKQDNSVHVCQDWHQAYDAMSSNWDDWQRVVLHVEGTSRRSNVHSGAHYRPYPHFPSPLALSIIGMKLTLSAMLFIFIGFAAVVAVNVNRHNPDDLECMDGEDLDVPINAVDGVDGELPDSAASIGRRSVCTSVPGRDF</sequence>
<reference evidence="5" key="1">
    <citation type="submission" date="2022-11" db="EMBL/GenBank/DDBJ databases">
        <title>Genome Sequence of Cubamyces cubensis.</title>
        <authorList>
            <person name="Buettner E."/>
        </authorList>
    </citation>
    <scope>NUCLEOTIDE SEQUENCE</scope>
    <source>
        <strain evidence="5">MPL-01</strain>
    </source>
</reference>
<evidence type="ECO:0000256" key="3">
    <source>
        <dbReference type="ARBA" id="ARBA00035112"/>
    </source>
</evidence>
<feature type="transmembrane region" description="Helical" evidence="4">
    <location>
        <begin position="7"/>
        <end position="29"/>
    </location>
</feature>
<dbReference type="Proteomes" id="UP001215151">
    <property type="component" value="Unassembled WGS sequence"/>
</dbReference>
<keyword evidence="6" id="KW-1185">Reference proteome</keyword>
<evidence type="ECO:0000256" key="1">
    <source>
        <dbReference type="ARBA" id="ARBA00004685"/>
    </source>
</evidence>
<proteinExistence type="inferred from homology"/>
<comment type="pathway">
    <text evidence="1">Mycotoxin biosynthesis.</text>
</comment>